<organism evidence="1 2">
    <name type="scientific">Hypoxylon rubiginosum</name>
    <dbReference type="NCBI Taxonomy" id="110542"/>
    <lineage>
        <taxon>Eukaryota</taxon>
        <taxon>Fungi</taxon>
        <taxon>Dikarya</taxon>
        <taxon>Ascomycota</taxon>
        <taxon>Pezizomycotina</taxon>
        <taxon>Sordariomycetes</taxon>
        <taxon>Xylariomycetidae</taxon>
        <taxon>Xylariales</taxon>
        <taxon>Hypoxylaceae</taxon>
        <taxon>Hypoxylon</taxon>
    </lineage>
</organism>
<comment type="caution">
    <text evidence="1">The sequence shown here is derived from an EMBL/GenBank/DDBJ whole genome shotgun (WGS) entry which is preliminary data.</text>
</comment>
<gene>
    <name evidence="1" type="ORF">F4821DRAFT_276575</name>
</gene>
<name>A0ACC0D8G5_9PEZI</name>
<keyword evidence="2" id="KW-1185">Reference proteome</keyword>
<sequence length="489" mass="56981">MTSTNDVPKTPLHPRGRGDIFDMAGLDAVEFYTNASKINDEQIQQQEIMDLNPQIEPLRIELLSDKKGRYVGKNLLDSFALIFARPGGPGVAATVLECSAKDPNTYTLWLATNDGAKSYSLRRLAKDIEDWFKNRALYEYQDTLPSDHPDNPDPKKDLWASILTYCYPSIVKFIQDTYKILNEFRETLNWIESAMDLFTPSEEQRAAHDGITRILNQLKVDFGNRLRTNAANGSPDENWIDDDPSDRVERFNKITQLCFQELECHELSIGEIFQGLIEPKNEEEIQKHDREERIRKETWPRKENTGICKENTWRQWDTQEITFEKFRRLIYVIANYRRAWYNLVHFKAQGSNYILQIRTISMPEGQRHLPRTRLFCGMQILEFLLESDHPNNFFSYIGCSKGPCWFSYHTLKCVAPEFEMREPNLKIYNAWGPPKVPGDSSYQHRLIKVLRILDEKMREAANKGGNLERRAALPDTPDVEKRFVSLRTD</sequence>
<dbReference type="EMBL" id="MU394298">
    <property type="protein sequence ID" value="KAI6089019.1"/>
    <property type="molecule type" value="Genomic_DNA"/>
</dbReference>
<evidence type="ECO:0000313" key="2">
    <source>
        <dbReference type="Proteomes" id="UP001497680"/>
    </source>
</evidence>
<dbReference type="Proteomes" id="UP001497680">
    <property type="component" value="Unassembled WGS sequence"/>
</dbReference>
<proteinExistence type="predicted"/>
<protein>
    <submittedName>
        <fullName evidence="1">Uncharacterized protein</fullName>
    </submittedName>
</protein>
<accession>A0ACC0D8G5</accession>
<reference evidence="1 2" key="1">
    <citation type="journal article" date="2022" name="New Phytol.">
        <title>Ecological generalism drives hyperdiversity of secondary metabolite gene clusters in xylarialean endophytes.</title>
        <authorList>
            <person name="Franco M.E.E."/>
            <person name="Wisecaver J.H."/>
            <person name="Arnold A.E."/>
            <person name="Ju Y.M."/>
            <person name="Slot J.C."/>
            <person name="Ahrendt S."/>
            <person name="Moore L.P."/>
            <person name="Eastman K.E."/>
            <person name="Scott K."/>
            <person name="Konkel Z."/>
            <person name="Mondo S.J."/>
            <person name="Kuo A."/>
            <person name="Hayes R.D."/>
            <person name="Haridas S."/>
            <person name="Andreopoulos B."/>
            <person name="Riley R."/>
            <person name="LaButti K."/>
            <person name="Pangilinan J."/>
            <person name="Lipzen A."/>
            <person name="Amirebrahimi M."/>
            <person name="Yan J."/>
            <person name="Adam C."/>
            <person name="Keymanesh K."/>
            <person name="Ng V."/>
            <person name="Louie K."/>
            <person name="Northen T."/>
            <person name="Drula E."/>
            <person name="Henrissat B."/>
            <person name="Hsieh H.M."/>
            <person name="Youens-Clark K."/>
            <person name="Lutzoni F."/>
            <person name="Miadlikowska J."/>
            <person name="Eastwood D.C."/>
            <person name="Hamelin R.C."/>
            <person name="Grigoriev I.V."/>
            <person name="U'Ren J.M."/>
        </authorList>
    </citation>
    <scope>NUCLEOTIDE SEQUENCE [LARGE SCALE GENOMIC DNA]</scope>
    <source>
        <strain evidence="1 2">ER1909</strain>
    </source>
</reference>
<evidence type="ECO:0000313" key="1">
    <source>
        <dbReference type="EMBL" id="KAI6089019.1"/>
    </source>
</evidence>